<dbReference type="GO" id="GO:0050660">
    <property type="term" value="F:flavin adenine dinucleotide binding"/>
    <property type="evidence" value="ECO:0007669"/>
    <property type="project" value="InterPro"/>
</dbReference>
<evidence type="ECO:0000313" key="10">
    <source>
        <dbReference type="Proteomes" id="UP000307790"/>
    </source>
</evidence>
<evidence type="ECO:0000313" key="9">
    <source>
        <dbReference type="EMBL" id="TLU66892.1"/>
    </source>
</evidence>
<evidence type="ECO:0000256" key="6">
    <source>
        <dbReference type="RuleBase" id="RU003968"/>
    </source>
</evidence>
<evidence type="ECO:0000256" key="3">
    <source>
        <dbReference type="ARBA" id="ARBA00022630"/>
    </source>
</evidence>
<evidence type="ECO:0000259" key="8">
    <source>
        <dbReference type="PROSITE" id="PS00624"/>
    </source>
</evidence>
<dbReference type="AlphaFoldDB" id="A0A5R9INN7"/>
<name>A0A5R9INN7_9GAMM</name>
<dbReference type="PIRSF" id="PIRSF000137">
    <property type="entry name" value="Alcohol_oxidase"/>
    <property type="match status" value="1"/>
</dbReference>
<dbReference type="OrthoDB" id="9785276at2"/>
<dbReference type="Gene3D" id="3.50.50.60">
    <property type="entry name" value="FAD/NAD(P)-binding domain"/>
    <property type="match status" value="1"/>
</dbReference>
<dbReference type="InterPro" id="IPR036188">
    <property type="entry name" value="FAD/NAD-bd_sf"/>
</dbReference>
<evidence type="ECO:0000259" key="7">
    <source>
        <dbReference type="PROSITE" id="PS00623"/>
    </source>
</evidence>
<reference evidence="9 10" key="1">
    <citation type="submission" date="2019-05" db="EMBL/GenBank/DDBJ databases">
        <title>Genome sequences of Thalassotalea litorea 1K03283.</title>
        <authorList>
            <person name="Zhang D."/>
        </authorList>
    </citation>
    <scope>NUCLEOTIDE SEQUENCE [LARGE SCALE GENOMIC DNA]</scope>
    <source>
        <strain evidence="9 10">MCCC 1K03283</strain>
    </source>
</reference>
<sequence>MTYDFIIIGGGSAGCVLANRLSARAGFSVCLLETGGRNQSPLIKTPLAIPLLFRIPKYNYGFETPVQPTQANRHIYNPRGRGLGGSSAINAMLYVRGDRQDYDDWAALGNEGWSYDEVLPYFKSLERQERIQDDFHGQHGELNVADSRSNHPIGKEFIDAATSLGYPFNPDFNGEHQAGVGHFQVTQKNGQRHSAADAFIHPLQASKSRKNLTVLSYSRVEKILFEGDRAIGVRFQQSQLLESDKDNNKTVELRANKEVILCAGAIHSPQLLMVSGVGPKDQLDALHIPLVKEIEGVGKNLQDHVDVCIVNQQKRHDLISLRPSSLWWLSNQAFDYFRSKRGAFTTSLVETGGFISSKGLDKRPDIQWQFIASAMDDHGRNIKMYGVQGTTLHACILRPKSRGEIRIMSADITSPPVIDSNMLSHPHDMKLMIEAVKLSRQIFQQAPLSLTNVKEIFPGEQVQSDEQIAAFIQEKSNNIYHPVGTCKMGIDEMAVVDPTLKVKGLNGLRVIDASIMPNLISGNTNAPTMMIAAKGAEMILADY</sequence>
<gene>
    <name evidence="9" type="ORF">FE810_05140</name>
</gene>
<feature type="domain" description="Glucose-methanol-choline oxidoreductase N-terminal" evidence="8">
    <location>
        <begin position="264"/>
        <end position="278"/>
    </location>
</feature>
<dbReference type="PANTHER" id="PTHR11552">
    <property type="entry name" value="GLUCOSE-METHANOL-CHOLINE GMC OXIDOREDUCTASE"/>
    <property type="match status" value="1"/>
</dbReference>
<dbReference type="GO" id="GO:0016614">
    <property type="term" value="F:oxidoreductase activity, acting on CH-OH group of donors"/>
    <property type="evidence" value="ECO:0007669"/>
    <property type="project" value="InterPro"/>
</dbReference>
<dbReference type="RefSeq" id="WP_138318958.1">
    <property type="nucleotide sequence ID" value="NZ_VCBC01000004.1"/>
</dbReference>
<keyword evidence="10" id="KW-1185">Reference proteome</keyword>
<dbReference type="Pfam" id="PF00732">
    <property type="entry name" value="GMC_oxred_N"/>
    <property type="match status" value="1"/>
</dbReference>
<protein>
    <submittedName>
        <fullName evidence="9">GMC family oxidoreductase</fullName>
    </submittedName>
</protein>
<organism evidence="9 10">
    <name type="scientific">Thalassotalea litorea</name>
    <dbReference type="NCBI Taxonomy" id="2020715"/>
    <lineage>
        <taxon>Bacteria</taxon>
        <taxon>Pseudomonadati</taxon>
        <taxon>Pseudomonadota</taxon>
        <taxon>Gammaproteobacteria</taxon>
        <taxon>Alteromonadales</taxon>
        <taxon>Colwelliaceae</taxon>
        <taxon>Thalassotalea</taxon>
    </lineage>
</organism>
<proteinExistence type="inferred from homology"/>
<dbReference type="SUPFAM" id="SSF51905">
    <property type="entry name" value="FAD/NAD(P)-binding domain"/>
    <property type="match status" value="1"/>
</dbReference>
<dbReference type="PROSITE" id="PS00624">
    <property type="entry name" value="GMC_OXRED_2"/>
    <property type="match status" value="1"/>
</dbReference>
<dbReference type="PANTHER" id="PTHR11552:SF147">
    <property type="entry name" value="CHOLINE DEHYDROGENASE, MITOCHONDRIAL"/>
    <property type="match status" value="1"/>
</dbReference>
<dbReference type="Proteomes" id="UP000307790">
    <property type="component" value="Unassembled WGS sequence"/>
</dbReference>
<evidence type="ECO:0000256" key="2">
    <source>
        <dbReference type="ARBA" id="ARBA00010790"/>
    </source>
</evidence>
<dbReference type="InterPro" id="IPR012132">
    <property type="entry name" value="GMC_OxRdtase"/>
</dbReference>
<dbReference type="PROSITE" id="PS00623">
    <property type="entry name" value="GMC_OXRED_1"/>
    <property type="match status" value="1"/>
</dbReference>
<evidence type="ECO:0000256" key="1">
    <source>
        <dbReference type="ARBA" id="ARBA00001974"/>
    </source>
</evidence>
<dbReference type="Pfam" id="PF05199">
    <property type="entry name" value="GMC_oxred_C"/>
    <property type="match status" value="1"/>
</dbReference>
<comment type="caution">
    <text evidence="9">The sequence shown here is derived from an EMBL/GenBank/DDBJ whole genome shotgun (WGS) entry which is preliminary data.</text>
</comment>
<dbReference type="InterPro" id="IPR007867">
    <property type="entry name" value="GMC_OxRtase_C"/>
</dbReference>
<evidence type="ECO:0000256" key="4">
    <source>
        <dbReference type="ARBA" id="ARBA00022827"/>
    </source>
</evidence>
<feature type="domain" description="Glucose-methanol-choline oxidoreductase N-terminal" evidence="7">
    <location>
        <begin position="80"/>
        <end position="103"/>
    </location>
</feature>
<comment type="similarity">
    <text evidence="2 6">Belongs to the GMC oxidoreductase family.</text>
</comment>
<evidence type="ECO:0000256" key="5">
    <source>
        <dbReference type="PIRSR" id="PIRSR000137-2"/>
    </source>
</evidence>
<keyword evidence="4 5" id="KW-0274">FAD</keyword>
<feature type="binding site" evidence="5">
    <location>
        <position position="220"/>
    </location>
    <ligand>
        <name>FAD</name>
        <dbReference type="ChEBI" id="CHEBI:57692"/>
    </ligand>
</feature>
<keyword evidence="3 6" id="KW-0285">Flavoprotein</keyword>
<accession>A0A5R9INN7</accession>
<comment type="cofactor">
    <cofactor evidence="1 5">
        <name>FAD</name>
        <dbReference type="ChEBI" id="CHEBI:57692"/>
    </cofactor>
</comment>
<dbReference type="SUPFAM" id="SSF54373">
    <property type="entry name" value="FAD-linked reductases, C-terminal domain"/>
    <property type="match status" value="1"/>
</dbReference>
<dbReference type="InterPro" id="IPR000172">
    <property type="entry name" value="GMC_OxRdtase_N"/>
</dbReference>
<dbReference type="EMBL" id="VCBC01000004">
    <property type="protein sequence ID" value="TLU66892.1"/>
    <property type="molecule type" value="Genomic_DNA"/>
</dbReference>
<dbReference type="Gene3D" id="3.30.560.10">
    <property type="entry name" value="Glucose Oxidase, domain 3"/>
    <property type="match status" value="1"/>
</dbReference>